<evidence type="ECO:0000259" key="2">
    <source>
        <dbReference type="PROSITE" id="PS50887"/>
    </source>
</evidence>
<dbReference type="InterPro" id="IPR000160">
    <property type="entry name" value="GGDEF_dom"/>
</dbReference>
<reference evidence="3 4" key="1">
    <citation type="submission" date="2017-01" db="EMBL/GenBank/DDBJ databases">
        <title>Genome Sequencing of a Marine Spirillum, Oceanospirillum multiglobuliferum ATCC 33336, from Japan.</title>
        <authorList>
            <person name="Carney J.G."/>
            <person name="Trachtenberg A.M."/>
            <person name="Rheaume B.A."/>
            <person name="Linnane J.D."/>
            <person name="Pitts N.L."/>
            <person name="Mykles D.L."/>
            <person name="Maclea K.S."/>
        </authorList>
    </citation>
    <scope>NUCLEOTIDE SEQUENCE [LARGE SCALE GENOMIC DNA]</scope>
    <source>
        <strain evidence="3 4">ATCC 33336</strain>
    </source>
</reference>
<dbReference type="Proteomes" id="UP000191418">
    <property type="component" value="Unassembled WGS sequence"/>
</dbReference>
<dbReference type="SMART" id="SM00267">
    <property type="entry name" value="GGDEF"/>
    <property type="match status" value="1"/>
</dbReference>
<proteinExistence type="predicted"/>
<dbReference type="EMBL" id="MTSM01000006">
    <property type="protein sequence ID" value="OPX55832.1"/>
    <property type="molecule type" value="Genomic_DNA"/>
</dbReference>
<feature type="transmembrane region" description="Helical" evidence="1">
    <location>
        <begin position="103"/>
        <end position="129"/>
    </location>
</feature>
<dbReference type="InterPro" id="IPR029787">
    <property type="entry name" value="Nucleotide_cyclase"/>
</dbReference>
<comment type="caution">
    <text evidence="3">The sequence shown here is derived from an EMBL/GenBank/DDBJ whole genome shotgun (WGS) entry which is preliminary data.</text>
</comment>
<keyword evidence="1" id="KW-0472">Membrane</keyword>
<name>A0A1V4T5F3_9GAMM</name>
<sequence>MFELPAQVSLLRTKVSATLYLALAVVLAVTAWYHYVLGHYEQILWPAFASPIVLVVAVLAFFQSEENGHLSAYTVLVVLAAVLLSSTPIINPLYRQWLYMMPVLAYFILPVKSASFVLALLLILLLLRIDIDSTVVLLDFLVNFALFSGISLIFAYAQERQTRTLEQLSGKDSLTSTFTASHLTQRLEAEVARAQATTRPLSVLQISLRELDEYSSQNGEGHARKLLIKLSETIRQVCRTGDELYRIEDACFLVLLPNTSINGGIVLKERMTQHIYEHTDLENSLINIHLNPVTLLEDESVERFLARASQRQEDNIQGL</sequence>
<dbReference type="AlphaFoldDB" id="A0A1V4T5F3"/>
<dbReference type="SUPFAM" id="SSF55073">
    <property type="entry name" value="Nucleotide cyclase"/>
    <property type="match status" value="1"/>
</dbReference>
<dbReference type="Gene3D" id="3.30.70.270">
    <property type="match status" value="1"/>
</dbReference>
<evidence type="ECO:0000313" key="3">
    <source>
        <dbReference type="EMBL" id="OPX55832.1"/>
    </source>
</evidence>
<dbReference type="PROSITE" id="PS50887">
    <property type="entry name" value="GGDEF"/>
    <property type="match status" value="1"/>
</dbReference>
<feature type="transmembrane region" description="Helical" evidence="1">
    <location>
        <begin position="17"/>
        <end position="36"/>
    </location>
</feature>
<evidence type="ECO:0000313" key="4">
    <source>
        <dbReference type="Proteomes" id="UP000191418"/>
    </source>
</evidence>
<protein>
    <recommendedName>
        <fullName evidence="2">GGDEF domain-containing protein</fullName>
    </recommendedName>
</protein>
<dbReference type="InterPro" id="IPR043128">
    <property type="entry name" value="Rev_trsase/Diguanyl_cyclase"/>
</dbReference>
<accession>A0A1V4T5F3</accession>
<organism evidence="3 4">
    <name type="scientific">Oceanospirillum multiglobuliferum</name>
    <dbReference type="NCBI Taxonomy" id="64969"/>
    <lineage>
        <taxon>Bacteria</taxon>
        <taxon>Pseudomonadati</taxon>
        <taxon>Pseudomonadota</taxon>
        <taxon>Gammaproteobacteria</taxon>
        <taxon>Oceanospirillales</taxon>
        <taxon>Oceanospirillaceae</taxon>
        <taxon>Oceanospirillum</taxon>
    </lineage>
</organism>
<gene>
    <name evidence="3" type="ORF">BTE48_06420</name>
</gene>
<feature type="transmembrane region" description="Helical" evidence="1">
    <location>
        <begin position="135"/>
        <end position="157"/>
    </location>
</feature>
<dbReference type="Pfam" id="PF00990">
    <property type="entry name" value="GGDEF"/>
    <property type="match status" value="1"/>
</dbReference>
<keyword evidence="1" id="KW-1133">Transmembrane helix</keyword>
<evidence type="ECO:0000256" key="1">
    <source>
        <dbReference type="SAM" id="Phobius"/>
    </source>
</evidence>
<keyword evidence="1" id="KW-0812">Transmembrane</keyword>
<dbReference type="STRING" id="64969.SAMN02745127_00994"/>
<feature type="transmembrane region" description="Helical" evidence="1">
    <location>
        <begin position="43"/>
        <end position="64"/>
    </location>
</feature>
<keyword evidence="4" id="KW-1185">Reference proteome</keyword>
<dbReference type="OrthoDB" id="6359365at2"/>
<dbReference type="RefSeq" id="WP_159445597.1">
    <property type="nucleotide sequence ID" value="NZ_FUXG01000005.1"/>
</dbReference>
<feature type="domain" description="GGDEF" evidence="2">
    <location>
        <begin position="199"/>
        <end position="319"/>
    </location>
</feature>
<feature type="transmembrane region" description="Helical" evidence="1">
    <location>
        <begin position="70"/>
        <end position="91"/>
    </location>
</feature>